<reference evidence="1" key="2">
    <citation type="submission" date="2025-09" db="UniProtKB">
        <authorList>
            <consortium name="EnsemblPlants"/>
        </authorList>
    </citation>
    <scope>IDENTIFICATION</scope>
</reference>
<dbReference type="EnsemblPlants" id="AVESA.00010b.r2.2DG0349110.1">
    <property type="protein sequence ID" value="AVESA.00010b.r2.2DG0349110.1.CDS.1"/>
    <property type="gene ID" value="AVESA.00010b.r2.2DG0349110"/>
</dbReference>
<dbReference type="Proteomes" id="UP001732700">
    <property type="component" value="Chromosome 2D"/>
</dbReference>
<evidence type="ECO:0000313" key="1">
    <source>
        <dbReference type="EnsemblPlants" id="AVESA.00010b.r2.2DG0349110.1.CDS.1"/>
    </source>
</evidence>
<proteinExistence type="predicted"/>
<evidence type="ECO:0000313" key="2">
    <source>
        <dbReference type="Proteomes" id="UP001732700"/>
    </source>
</evidence>
<keyword evidence="2" id="KW-1185">Reference proteome</keyword>
<protein>
    <submittedName>
        <fullName evidence="1">Uncharacterized protein</fullName>
    </submittedName>
</protein>
<reference evidence="1" key="1">
    <citation type="submission" date="2021-05" db="EMBL/GenBank/DDBJ databases">
        <authorList>
            <person name="Scholz U."/>
            <person name="Mascher M."/>
            <person name="Fiebig A."/>
        </authorList>
    </citation>
    <scope>NUCLEOTIDE SEQUENCE [LARGE SCALE GENOMIC DNA]</scope>
</reference>
<accession>A0ACD5UZK4</accession>
<organism evidence="1 2">
    <name type="scientific">Avena sativa</name>
    <name type="common">Oat</name>
    <dbReference type="NCBI Taxonomy" id="4498"/>
    <lineage>
        <taxon>Eukaryota</taxon>
        <taxon>Viridiplantae</taxon>
        <taxon>Streptophyta</taxon>
        <taxon>Embryophyta</taxon>
        <taxon>Tracheophyta</taxon>
        <taxon>Spermatophyta</taxon>
        <taxon>Magnoliopsida</taxon>
        <taxon>Liliopsida</taxon>
        <taxon>Poales</taxon>
        <taxon>Poaceae</taxon>
        <taxon>BOP clade</taxon>
        <taxon>Pooideae</taxon>
        <taxon>Poodae</taxon>
        <taxon>Poeae</taxon>
        <taxon>Poeae Chloroplast Group 1 (Aveneae type)</taxon>
        <taxon>Aveninae</taxon>
        <taxon>Avena</taxon>
    </lineage>
</organism>
<name>A0ACD5UZK4_AVESA</name>
<sequence>MAPKTGAPQGKMKKKIQVAVTKAVEKKKTCCPLPNLALSTPGRSLAPGRHRKKHATRSVKAGLHFPIGQIERYLKEGRYYQCIGSGAPVYLAAVLEYLTAKVLELVGQAAKDSKKIRIIPRHVMLDVMRDEELNKMLAGITIAHGGVLPNIHESLFGDGTVEDATNLPAEDAPKSPEKITESP</sequence>